<evidence type="ECO:0000256" key="14">
    <source>
        <dbReference type="ARBA" id="ARBA00072779"/>
    </source>
</evidence>
<evidence type="ECO:0000256" key="9">
    <source>
        <dbReference type="ARBA" id="ARBA00022679"/>
    </source>
</evidence>
<gene>
    <name evidence="18" type="ORF">OTU49_009871</name>
</gene>
<keyword evidence="12" id="KW-0539">Nucleus</keyword>
<keyword evidence="8" id="KW-0597">Phosphoprotein</keyword>
<comment type="function">
    <text evidence="13">Ubiquitin-protein ligase that probably functions as an E3 ligase in conjunction with specific E1 and E2 ligases. May also function as an E4 ligase mediating the assembly of polyubiquitin chains on substrates ubiquitinated by another E3 ubiquitin ligase. May regulate myosin assembly in striated muscles together with STUB1 and VCP/p97 by targeting myosin chaperone UNC45B for proteasomal degradation.</text>
</comment>
<dbReference type="GO" id="GO:0000151">
    <property type="term" value="C:ubiquitin ligase complex"/>
    <property type="evidence" value="ECO:0007669"/>
    <property type="project" value="InterPro"/>
</dbReference>
<organism evidence="18 19">
    <name type="scientific">Cherax quadricarinatus</name>
    <name type="common">Australian red claw crayfish</name>
    <dbReference type="NCBI Taxonomy" id="27406"/>
    <lineage>
        <taxon>Eukaryota</taxon>
        <taxon>Metazoa</taxon>
        <taxon>Ecdysozoa</taxon>
        <taxon>Arthropoda</taxon>
        <taxon>Crustacea</taxon>
        <taxon>Multicrustacea</taxon>
        <taxon>Malacostraca</taxon>
        <taxon>Eumalacostraca</taxon>
        <taxon>Eucarida</taxon>
        <taxon>Decapoda</taxon>
        <taxon>Pleocyemata</taxon>
        <taxon>Astacidea</taxon>
        <taxon>Parastacoidea</taxon>
        <taxon>Parastacidae</taxon>
        <taxon>Cherax</taxon>
    </lineage>
</organism>
<reference evidence="18 19" key="1">
    <citation type="journal article" date="2024" name="BMC Genomics">
        <title>Genome assembly of redclaw crayfish (Cherax quadricarinatus) provides insights into its immune adaptation and hypoxia tolerance.</title>
        <authorList>
            <person name="Liu Z."/>
            <person name="Zheng J."/>
            <person name="Li H."/>
            <person name="Fang K."/>
            <person name="Wang S."/>
            <person name="He J."/>
            <person name="Zhou D."/>
            <person name="Weng S."/>
            <person name="Chi M."/>
            <person name="Gu Z."/>
            <person name="He J."/>
            <person name="Li F."/>
            <person name="Wang M."/>
        </authorList>
    </citation>
    <scope>NUCLEOTIDE SEQUENCE [LARGE SCALE GENOMIC DNA]</scope>
    <source>
        <strain evidence="18">ZL_2023a</strain>
    </source>
</reference>
<sequence length="249" mass="28755">MERGTWATQSREQQQSRQRLLATDERQCRSYLTLARETVDMMHYLTKEVPAPFLRPELCDRLAAMLNFNLAQLCGQKCGNLKVRQADKYGWEPRKLLEQLVDIYLHLDSTRFYESIANDERSFKRELFETAASKLERAVIKCSSEVAKFRSIGQKAYDVQQANQKKDEDYSDAPDHFMDPLMQTLMEDPVELPSGVVMDRPTIVRHLLNDPTDPFTRQPLTEEQLLPAEALKKEINDWIAAKSNPNSAS</sequence>
<keyword evidence="7" id="KW-0963">Cytoplasm</keyword>
<evidence type="ECO:0000256" key="4">
    <source>
        <dbReference type="ARBA" id="ARBA00004906"/>
    </source>
</evidence>
<dbReference type="InterPro" id="IPR003613">
    <property type="entry name" value="Ubox_domain"/>
</dbReference>
<name>A0AAW0WH70_CHEQU</name>
<evidence type="ECO:0000256" key="2">
    <source>
        <dbReference type="ARBA" id="ARBA00004123"/>
    </source>
</evidence>
<evidence type="ECO:0000256" key="12">
    <source>
        <dbReference type="ARBA" id="ARBA00023242"/>
    </source>
</evidence>
<dbReference type="PANTHER" id="PTHR13931">
    <property type="entry name" value="UBIQUITINATION FACTOR E4"/>
    <property type="match status" value="1"/>
</dbReference>
<evidence type="ECO:0000256" key="11">
    <source>
        <dbReference type="ARBA" id="ARBA00022990"/>
    </source>
</evidence>
<dbReference type="FunFam" id="3.30.40.10:FF:000060">
    <property type="entry name" value="ubiquitin conjugation factor E4 B"/>
    <property type="match status" value="1"/>
</dbReference>
<dbReference type="GO" id="GO:0006511">
    <property type="term" value="P:ubiquitin-dependent protein catabolic process"/>
    <property type="evidence" value="ECO:0007669"/>
    <property type="project" value="InterPro"/>
</dbReference>
<dbReference type="EMBL" id="JARKIK010000077">
    <property type="protein sequence ID" value="KAK8726998.1"/>
    <property type="molecule type" value="Genomic_DNA"/>
</dbReference>
<comment type="similarity">
    <text evidence="5">Belongs to the ubiquitin conjugation factor E4 family.</text>
</comment>
<dbReference type="AlphaFoldDB" id="A0AAW0WH70"/>
<keyword evidence="19" id="KW-1185">Reference proteome</keyword>
<dbReference type="GO" id="GO:0036503">
    <property type="term" value="P:ERAD pathway"/>
    <property type="evidence" value="ECO:0007669"/>
    <property type="project" value="InterPro"/>
</dbReference>
<evidence type="ECO:0000259" key="17">
    <source>
        <dbReference type="PROSITE" id="PS51698"/>
    </source>
</evidence>
<dbReference type="Proteomes" id="UP001445076">
    <property type="component" value="Unassembled WGS sequence"/>
</dbReference>
<comment type="pathway">
    <text evidence="4">Protein modification; protein ubiquitination.</text>
</comment>
<comment type="subcellular location">
    <subcellularLocation>
        <location evidence="3">Cytoplasm</location>
    </subcellularLocation>
    <subcellularLocation>
        <location evidence="2">Nucleus</location>
    </subcellularLocation>
</comment>
<dbReference type="GO" id="GO:0000209">
    <property type="term" value="P:protein polyubiquitination"/>
    <property type="evidence" value="ECO:0007669"/>
    <property type="project" value="TreeGrafter"/>
</dbReference>
<accession>A0AAW0WH70</accession>
<dbReference type="GO" id="GO:0005634">
    <property type="term" value="C:nucleus"/>
    <property type="evidence" value="ECO:0007669"/>
    <property type="project" value="UniProtKB-SubCell"/>
</dbReference>
<dbReference type="GO" id="GO:0034450">
    <property type="term" value="F:ubiquitin-ubiquitin ligase activity"/>
    <property type="evidence" value="ECO:0007669"/>
    <property type="project" value="InterPro"/>
</dbReference>
<dbReference type="Pfam" id="PF04564">
    <property type="entry name" value="U-box"/>
    <property type="match status" value="1"/>
</dbReference>
<evidence type="ECO:0000256" key="13">
    <source>
        <dbReference type="ARBA" id="ARBA00056267"/>
    </source>
</evidence>
<evidence type="ECO:0000256" key="8">
    <source>
        <dbReference type="ARBA" id="ARBA00022553"/>
    </source>
</evidence>
<comment type="catalytic activity">
    <reaction evidence="1">
        <text>S-ubiquitinyl-[E2 ubiquitin-conjugating enzyme]-L-cysteine + [acceptor protein]-L-lysine = [E2 ubiquitin-conjugating enzyme]-L-cysteine + N(6)-ubiquitinyl-[acceptor protein]-L-lysine.</text>
        <dbReference type="EC" id="2.3.2.27"/>
    </reaction>
</comment>
<evidence type="ECO:0000313" key="19">
    <source>
        <dbReference type="Proteomes" id="UP001445076"/>
    </source>
</evidence>
<dbReference type="InterPro" id="IPR045132">
    <property type="entry name" value="UBE4"/>
</dbReference>
<dbReference type="InterPro" id="IPR019474">
    <property type="entry name" value="Ub_conjug_fac_E4_core"/>
</dbReference>
<feature type="domain" description="U-box" evidence="17">
    <location>
        <begin position="172"/>
        <end position="245"/>
    </location>
</feature>
<dbReference type="SUPFAM" id="SSF57850">
    <property type="entry name" value="RING/U-box"/>
    <property type="match status" value="1"/>
</dbReference>
<evidence type="ECO:0000256" key="10">
    <source>
        <dbReference type="ARBA" id="ARBA00022786"/>
    </source>
</evidence>
<dbReference type="CDD" id="cd16658">
    <property type="entry name" value="RING-Ubox_UBE4B"/>
    <property type="match status" value="1"/>
</dbReference>
<evidence type="ECO:0000256" key="7">
    <source>
        <dbReference type="ARBA" id="ARBA00022490"/>
    </source>
</evidence>
<evidence type="ECO:0000256" key="1">
    <source>
        <dbReference type="ARBA" id="ARBA00000900"/>
    </source>
</evidence>
<dbReference type="Pfam" id="PF10408">
    <property type="entry name" value="Ufd2P_core"/>
    <property type="match status" value="1"/>
</dbReference>
<dbReference type="PANTHER" id="PTHR13931:SF2">
    <property type="entry name" value="UBIQUITIN CONJUGATION FACTOR E4 B"/>
    <property type="match status" value="1"/>
</dbReference>
<protein>
    <recommendedName>
        <fullName evidence="14">Ubiquitin conjugation factor E4 B</fullName>
        <ecNumber evidence="6">2.3.2.27</ecNumber>
    </recommendedName>
    <alternativeName>
        <fullName evidence="16">RING-type E3 ubiquitin transferase E4 B</fullName>
    </alternativeName>
    <alternativeName>
        <fullName evidence="15">Ubiquitin fusion degradation protein 2</fullName>
    </alternativeName>
</protein>
<evidence type="ECO:0000313" key="18">
    <source>
        <dbReference type="EMBL" id="KAK8726998.1"/>
    </source>
</evidence>
<dbReference type="PROSITE" id="PS51698">
    <property type="entry name" value="U_BOX"/>
    <property type="match status" value="1"/>
</dbReference>
<proteinExistence type="inferred from homology"/>
<dbReference type="Gene3D" id="3.30.40.10">
    <property type="entry name" value="Zinc/RING finger domain, C3HC4 (zinc finger)"/>
    <property type="match status" value="1"/>
</dbReference>
<keyword evidence="11" id="KW-0007">Acetylation</keyword>
<dbReference type="InterPro" id="IPR013083">
    <property type="entry name" value="Znf_RING/FYVE/PHD"/>
</dbReference>
<evidence type="ECO:0000256" key="3">
    <source>
        <dbReference type="ARBA" id="ARBA00004496"/>
    </source>
</evidence>
<evidence type="ECO:0000256" key="16">
    <source>
        <dbReference type="ARBA" id="ARBA00083610"/>
    </source>
</evidence>
<evidence type="ECO:0000256" key="15">
    <source>
        <dbReference type="ARBA" id="ARBA00081821"/>
    </source>
</evidence>
<dbReference type="SMART" id="SM00504">
    <property type="entry name" value="Ubox"/>
    <property type="match status" value="1"/>
</dbReference>
<evidence type="ECO:0000256" key="6">
    <source>
        <dbReference type="ARBA" id="ARBA00012483"/>
    </source>
</evidence>
<dbReference type="EC" id="2.3.2.27" evidence="6"/>
<evidence type="ECO:0000256" key="5">
    <source>
        <dbReference type="ARBA" id="ARBA00007434"/>
    </source>
</evidence>
<keyword evidence="9" id="KW-0808">Transferase</keyword>
<keyword evidence="10" id="KW-0833">Ubl conjugation pathway</keyword>
<dbReference type="GO" id="GO:0005737">
    <property type="term" value="C:cytoplasm"/>
    <property type="evidence" value="ECO:0007669"/>
    <property type="project" value="UniProtKB-SubCell"/>
</dbReference>
<comment type="caution">
    <text evidence="18">The sequence shown here is derived from an EMBL/GenBank/DDBJ whole genome shotgun (WGS) entry which is preliminary data.</text>
</comment>